<dbReference type="Proteomes" id="UP000440694">
    <property type="component" value="Unassembled WGS sequence"/>
</dbReference>
<dbReference type="RefSeq" id="WP_154739162.1">
    <property type="nucleotide sequence ID" value="NZ_WMBQ01000001.1"/>
</dbReference>
<protein>
    <submittedName>
        <fullName evidence="1">Uncharacterized protein</fullName>
    </submittedName>
</protein>
<comment type="caution">
    <text evidence="1">The sequence shown here is derived from an EMBL/GenBank/DDBJ whole genome shotgun (WGS) entry which is preliminary data.</text>
</comment>
<proteinExistence type="predicted"/>
<dbReference type="AlphaFoldDB" id="A0A6I3KGK5"/>
<organism evidence="1 2">
    <name type="scientific">Hyphomicrobium album</name>
    <dbReference type="NCBI Taxonomy" id="2665159"/>
    <lineage>
        <taxon>Bacteria</taxon>
        <taxon>Pseudomonadati</taxon>
        <taxon>Pseudomonadota</taxon>
        <taxon>Alphaproteobacteria</taxon>
        <taxon>Hyphomicrobiales</taxon>
        <taxon>Hyphomicrobiaceae</taxon>
        <taxon>Hyphomicrobium</taxon>
    </lineage>
</organism>
<name>A0A6I3KGK5_9HYPH</name>
<sequence length="205" mass="21918">MSVFPAAPFLVDFGSPELASEVAEEMLLEASAAGAEIDWAERVEEAYTRGLEEGKRSAEAETVVLLDEQKAALDQNLAAAREAWCTEQGPRLAEQVGIAIRGMEDRIAGSVERVLRPFLAQAVRDQAIGQLREIVNDLTATNPGITLEISGPEDLLSAMRASLSSSVANASYVVNEACDVQVRAGASVIETRISAWLQSSEAQVT</sequence>
<reference evidence="1 2" key="1">
    <citation type="submission" date="2019-11" db="EMBL/GenBank/DDBJ databases">
        <title>Identification of a novel strain.</title>
        <authorList>
            <person name="Xu Q."/>
            <person name="Wang G."/>
        </authorList>
    </citation>
    <scope>NUCLEOTIDE SEQUENCE [LARGE SCALE GENOMIC DNA]</scope>
    <source>
        <strain evidence="2">xq</strain>
    </source>
</reference>
<evidence type="ECO:0000313" key="2">
    <source>
        <dbReference type="Proteomes" id="UP000440694"/>
    </source>
</evidence>
<evidence type="ECO:0000313" key="1">
    <source>
        <dbReference type="EMBL" id="MTD94785.1"/>
    </source>
</evidence>
<dbReference type="EMBL" id="WMBQ01000001">
    <property type="protein sequence ID" value="MTD94785.1"/>
    <property type="molecule type" value="Genomic_DNA"/>
</dbReference>
<accession>A0A6I3KGK5</accession>
<keyword evidence="2" id="KW-1185">Reference proteome</keyword>
<gene>
    <name evidence="1" type="ORF">GIW81_10630</name>
</gene>